<keyword evidence="1" id="KW-0645">Protease</keyword>
<dbReference type="PANTHER" id="PTHR30471:SF3">
    <property type="entry name" value="UPF0758 PROTEIN YEES-RELATED"/>
    <property type="match status" value="1"/>
</dbReference>
<evidence type="ECO:0000256" key="2">
    <source>
        <dbReference type="ARBA" id="ARBA00022723"/>
    </source>
</evidence>
<keyword evidence="4" id="KW-0862">Zinc</keyword>
<evidence type="ECO:0000256" key="5">
    <source>
        <dbReference type="ARBA" id="ARBA00023049"/>
    </source>
</evidence>
<dbReference type="InterPro" id="IPR037518">
    <property type="entry name" value="MPN"/>
</dbReference>
<dbReference type="Proteomes" id="UP001059844">
    <property type="component" value="Chromosome"/>
</dbReference>
<dbReference type="NCBIfam" id="NF000642">
    <property type="entry name" value="PRK00024.1"/>
    <property type="match status" value="1"/>
</dbReference>
<evidence type="ECO:0000313" key="8">
    <source>
        <dbReference type="EMBL" id="UUC46948.1"/>
    </source>
</evidence>
<evidence type="ECO:0000259" key="7">
    <source>
        <dbReference type="PROSITE" id="PS50249"/>
    </source>
</evidence>
<dbReference type="PROSITE" id="PS01302">
    <property type="entry name" value="UPF0758"/>
    <property type="match status" value="1"/>
</dbReference>
<keyword evidence="3" id="KW-0378">Hydrolase</keyword>
<dbReference type="Gene3D" id="3.40.140.10">
    <property type="entry name" value="Cytidine Deaminase, domain 2"/>
    <property type="match status" value="1"/>
</dbReference>
<evidence type="ECO:0000256" key="4">
    <source>
        <dbReference type="ARBA" id="ARBA00022833"/>
    </source>
</evidence>
<organism evidence="8 9">
    <name type="scientific">Flavobacterium cerinum</name>
    <dbReference type="NCBI Taxonomy" id="2502784"/>
    <lineage>
        <taxon>Bacteria</taxon>
        <taxon>Pseudomonadati</taxon>
        <taxon>Bacteroidota</taxon>
        <taxon>Flavobacteriia</taxon>
        <taxon>Flavobacteriales</taxon>
        <taxon>Flavobacteriaceae</taxon>
        <taxon>Flavobacterium</taxon>
    </lineage>
</organism>
<dbReference type="InterPro" id="IPR046778">
    <property type="entry name" value="UPF0758_N"/>
</dbReference>
<accession>A0ABY5IVU7</accession>
<dbReference type="NCBIfam" id="TIGR00608">
    <property type="entry name" value="radc"/>
    <property type="match status" value="1"/>
</dbReference>
<dbReference type="InterPro" id="IPR001405">
    <property type="entry name" value="UPF0758"/>
</dbReference>
<evidence type="ECO:0000256" key="1">
    <source>
        <dbReference type="ARBA" id="ARBA00022670"/>
    </source>
</evidence>
<dbReference type="InterPro" id="IPR025657">
    <property type="entry name" value="RadC_JAB"/>
</dbReference>
<dbReference type="SUPFAM" id="SSF102712">
    <property type="entry name" value="JAB1/MPN domain"/>
    <property type="match status" value="1"/>
</dbReference>
<evidence type="ECO:0000256" key="6">
    <source>
        <dbReference type="RuleBase" id="RU003797"/>
    </source>
</evidence>
<keyword evidence="2" id="KW-0479">Metal-binding</keyword>
<dbReference type="Pfam" id="PF04002">
    <property type="entry name" value="RadC"/>
    <property type="match status" value="1"/>
</dbReference>
<dbReference type="PANTHER" id="PTHR30471">
    <property type="entry name" value="DNA REPAIR PROTEIN RADC"/>
    <property type="match status" value="1"/>
</dbReference>
<proteinExistence type="inferred from homology"/>
<dbReference type="PROSITE" id="PS50249">
    <property type="entry name" value="MPN"/>
    <property type="match status" value="1"/>
</dbReference>
<keyword evidence="9" id="KW-1185">Reference proteome</keyword>
<gene>
    <name evidence="8" type="primary">radC</name>
    <name evidence="8" type="ORF">NOX80_07045</name>
</gene>
<feature type="domain" description="MPN" evidence="7">
    <location>
        <begin position="110"/>
        <end position="232"/>
    </location>
</feature>
<name>A0ABY5IVU7_9FLAO</name>
<keyword evidence="5" id="KW-0482">Metalloprotease</keyword>
<evidence type="ECO:0000256" key="3">
    <source>
        <dbReference type="ARBA" id="ARBA00022801"/>
    </source>
</evidence>
<dbReference type="InterPro" id="IPR020891">
    <property type="entry name" value="UPF0758_CS"/>
</dbReference>
<dbReference type="EMBL" id="CP101751">
    <property type="protein sequence ID" value="UUC46948.1"/>
    <property type="molecule type" value="Genomic_DNA"/>
</dbReference>
<comment type="similarity">
    <text evidence="6">Belongs to the UPF0758 family.</text>
</comment>
<dbReference type="RefSeq" id="WP_256552602.1">
    <property type="nucleotide sequence ID" value="NZ_CP101751.1"/>
</dbReference>
<evidence type="ECO:0000313" key="9">
    <source>
        <dbReference type="Proteomes" id="UP001059844"/>
    </source>
</evidence>
<reference evidence="8" key="1">
    <citation type="submission" date="2022-07" db="EMBL/GenBank/DDBJ databases">
        <title>Isolation, identification, and degradation of a PFOSA degrading strain from sewage treatment plant.</title>
        <authorList>
            <person name="Zhang L."/>
            <person name="Huo Y."/>
        </authorList>
    </citation>
    <scope>NUCLEOTIDE SEQUENCE</scope>
    <source>
        <strain evidence="8">C1</strain>
    </source>
</reference>
<dbReference type="CDD" id="cd08071">
    <property type="entry name" value="MPN_DUF2466"/>
    <property type="match status" value="1"/>
</dbReference>
<sequence length="232" mass="25597">MKVVSYIPIRNWATADKPREKLIEKGKTILSDTELLTILIGSGSPRESALDLSKKILGSLDNNLNALGKLSIKQLMSFKGIGEAKAVTIVAALELGKRRKIESNHDNVEFILSSKAVFTIMNPIIGELEHEEFWILLLNNSNKVVCKYQISKGGLVATVVDPRLIFKTALEYNATGVILCHNHPSGSLKPSESDRNITSKLKEAGDCLDIKILDHVIITENDYLSFLDEGLL</sequence>
<dbReference type="Pfam" id="PF20582">
    <property type="entry name" value="UPF0758_N"/>
    <property type="match status" value="1"/>
</dbReference>
<protein>
    <submittedName>
        <fullName evidence="8">DNA repair protein RadC</fullName>
    </submittedName>
</protein>